<accession>A0A6I9LV25</accession>
<dbReference type="SMART" id="SM00034">
    <property type="entry name" value="CLECT"/>
    <property type="match status" value="1"/>
</dbReference>
<dbReference type="GO" id="GO:0008201">
    <property type="term" value="F:heparin binding"/>
    <property type="evidence" value="ECO:0007669"/>
    <property type="project" value="Ensembl"/>
</dbReference>
<dbReference type="InterPro" id="IPR016187">
    <property type="entry name" value="CTDL_fold"/>
</dbReference>
<dbReference type="RefSeq" id="XP_042136208.1">
    <property type="nucleotide sequence ID" value="XM_042280274.2"/>
</dbReference>
<dbReference type="SUPFAM" id="SSF56436">
    <property type="entry name" value="C-type lectin-like"/>
    <property type="match status" value="1"/>
</dbReference>
<keyword evidence="2" id="KW-0964">Secreted</keyword>
<evidence type="ECO:0000256" key="3">
    <source>
        <dbReference type="ARBA" id="ARBA00022734"/>
    </source>
</evidence>
<evidence type="ECO:0000259" key="6">
    <source>
        <dbReference type="PROSITE" id="PS50041"/>
    </source>
</evidence>
<keyword evidence="8" id="KW-1185">Reference proteome</keyword>
<dbReference type="PANTHER" id="PTHR22803">
    <property type="entry name" value="MANNOSE, PHOSPHOLIPASE, LECTIN RECEPTOR RELATED"/>
    <property type="match status" value="1"/>
</dbReference>
<comment type="subcellular location">
    <subcellularLocation>
        <location evidence="1">Secreted</location>
    </subcellularLocation>
</comment>
<organism evidence="7 8">
    <name type="scientific">Peromyscus maniculatus bairdii</name>
    <name type="common">Prairie deer mouse</name>
    <dbReference type="NCBI Taxonomy" id="230844"/>
    <lineage>
        <taxon>Eukaryota</taxon>
        <taxon>Metazoa</taxon>
        <taxon>Chordata</taxon>
        <taxon>Craniata</taxon>
        <taxon>Vertebrata</taxon>
        <taxon>Euteleostomi</taxon>
        <taxon>Mammalia</taxon>
        <taxon>Eutheria</taxon>
        <taxon>Euarchontoglires</taxon>
        <taxon>Glires</taxon>
        <taxon>Rodentia</taxon>
        <taxon>Myomorpha</taxon>
        <taxon>Muroidea</taxon>
        <taxon>Cricetidae</taxon>
        <taxon>Neotominae</taxon>
        <taxon>Peromyscus</taxon>
    </lineage>
</organism>
<keyword evidence="5" id="KW-0732">Signal</keyword>
<feature type="signal peptide" evidence="5">
    <location>
        <begin position="1"/>
        <end position="22"/>
    </location>
</feature>
<dbReference type="GeneID" id="102918890"/>
<dbReference type="GO" id="GO:0009617">
    <property type="term" value="P:response to bacterium"/>
    <property type="evidence" value="ECO:0007669"/>
    <property type="project" value="Ensembl"/>
</dbReference>
<evidence type="ECO:0000313" key="7">
    <source>
        <dbReference type="Ensembl" id="ENSPEMP00000014648.1"/>
    </source>
</evidence>
<dbReference type="InterPro" id="IPR001304">
    <property type="entry name" value="C-type_lectin-like"/>
</dbReference>
<feature type="chain" id="PRO_5044635513" evidence="5">
    <location>
        <begin position="23"/>
        <end position="157"/>
    </location>
</feature>
<keyword evidence="4" id="KW-1015">Disulfide bond</keyword>
<evidence type="ECO:0000256" key="2">
    <source>
        <dbReference type="ARBA" id="ARBA00022525"/>
    </source>
</evidence>
<gene>
    <name evidence="7" type="primary">Reg4</name>
</gene>
<reference evidence="7" key="2">
    <citation type="submission" date="2025-08" db="UniProtKB">
        <authorList>
            <consortium name="Ensembl"/>
        </authorList>
    </citation>
    <scope>IDENTIFICATION</scope>
</reference>
<reference evidence="7 8" key="1">
    <citation type="submission" date="2018-10" db="EMBL/GenBank/DDBJ databases">
        <title>Improved assembly of the deer mouse Peromyscus maniculatus genome.</title>
        <authorList>
            <person name="Lassance J.-M."/>
            <person name="Hoekstra H.E."/>
        </authorList>
    </citation>
    <scope>NUCLEOTIDE SEQUENCE [LARGE SCALE GENOMIC DNA]</scope>
</reference>
<feature type="domain" description="C-type lectin" evidence="6">
    <location>
        <begin position="36"/>
        <end position="154"/>
    </location>
</feature>
<dbReference type="Ensembl" id="ENSPEMT00000018922.2">
    <property type="protein sequence ID" value="ENSPEMP00000014648.1"/>
    <property type="gene ID" value="ENSPEMG00000014392.2"/>
</dbReference>
<dbReference type="PROSITE" id="PS50041">
    <property type="entry name" value="C_TYPE_LECTIN_2"/>
    <property type="match status" value="1"/>
</dbReference>
<evidence type="ECO:0000256" key="4">
    <source>
        <dbReference type="ARBA" id="ARBA00023157"/>
    </source>
</evidence>
<dbReference type="CDD" id="cd03594">
    <property type="entry name" value="CLECT_REG-1_like"/>
    <property type="match status" value="1"/>
</dbReference>
<dbReference type="GO" id="GO:2001065">
    <property type="term" value="F:mannan binding"/>
    <property type="evidence" value="ECO:0007669"/>
    <property type="project" value="Ensembl"/>
</dbReference>
<reference evidence="7" key="3">
    <citation type="submission" date="2025-09" db="UniProtKB">
        <authorList>
            <consortium name="Ensembl"/>
        </authorList>
    </citation>
    <scope>IDENTIFICATION</scope>
</reference>
<dbReference type="InterPro" id="IPR050111">
    <property type="entry name" value="C-type_lectin/snaclec_domain"/>
</dbReference>
<dbReference type="InterPro" id="IPR016186">
    <property type="entry name" value="C-type_lectin-like/link_sf"/>
</dbReference>
<dbReference type="Gene3D" id="3.10.100.10">
    <property type="entry name" value="Mannose-Binding Protein A, subunit A"/>
    <property type="match status" value="1"/>
</dbReference>
<dbReference type="AlphaFoldDB" id="A0A6I9LV25"/>
<evidence type="ECO:0000256" key="1">
    <source>
        <dbReference type="ARBA" id="ARBA00004613"/>
    </source>
</evidence>
<evidence type="ECO:0000256" key="5">
    <source>
        <dbReference type="SAM" id="SignalP"/>
    </source>
</evidence>
<dbReference type="FunFam" id="3.10.100.10:FF:000015">
    <property type="entry name" value="C-type lectin Cal"/>
    <property type="match status" value="1"/>
</dbReference>
<dbReference type="GO" id="GO:0005737">
    <property type="term" value="C:cytoplasm"/>
    <property type="evidence" value="ECO:0007669"/>
    <property type="project" value="Ensembl"/>
</dbReference>
<dbReference type="Proteomes" id="UP000694547">
    <property type="component" value="Chromosome 6"/>
</dbReference>
<sequence length="157" mass="18407">MAPKGVWLFLLMSCVTGPEVLSAVLRPSCRPGWFLYKSHCYGYFRKLRSWSQAELKCQSYGHGSHLASVLNKKEGQVIARFIFGYQRNLPVWIGLHDPKKNQLWQWIDGSTQLYNAWNPTTKSEARHCAELNPKNKFSKWNKNRCDERQHFLCKYKP</sequence>
<dbReference type="OrthoDB" id="441660at2759"/>
<dbReference type="GeneTree" id="ENSGT00940000161011"/>
<name>A0A6I9LV25_PERMB</name>
<keyword evidence="3" id="KW-0430">Lectin</keyword>
<dbReference type="PRINTS" id="PR01504">
    <property type="entry name" value="PNCREATITSAP"/>
</dbReference>
<dbReference type="Pfam" id="PF00059">
    <property type="entry name" value="Lectin_C"/>
    <property type="match status" value="1"/>
</dbReference>
<dbReference type="GO" id="GO:0005576">
    <property type="term" value="C:extracellular region"/>
    <property type="evidence" value="ECO:0007669"/>
    <property type="project" value="UniProtKB-SubCell"/>
</dbReference>
<protein>
    <submittedName>
        <fullName evidence="7">Regenerating islet-derived family, member 4</fullName>
    </submittedName>
</protein>
<proteinExistence type="predicted"/>
<evidence type="ECO:0000313" key="8">
    <source>
        <dbReference type="Proteomes" id="UP000694547"/>
    </source>
</evidence>
<dbReference type="CTD" id="83998"/>